<sequence>MSSGPLFMPYPDLGTACTTGALLALAVPVAAAPEAPTTTGARRTDCWERAGGCMRSTLRASDNLLLSDVTERDMTTGRLCAGSGEGNLHGPPRYPRP</sequence>
<accession>A0A917XQL0</accession>
<comment type="caution">
    <text evidence="2">The sequence shown here is derived from an EMBL/GenBank/DDBJ whole genome shotgun (WGS) entry which is preliminary data.</text>
</comment>
<feature type="region of interest" description="Disordered" evidence="1">
    <location>
        <begin position="76"/>
        <end position="97"/>
    </location>
</feature>
<organism evidence="2 3">
    <name type="scientific">Streptomyces fuscichromogenes</name>
    <dbReference type="NCBI Taxonomy" id="1324013"/>
    <lineage>
        <taxon>Bacteria</taxon>
        <taxon>Bacillati</taxon>
        <taxon>Actinomycetota</taxon>
        <taxon>Actinomycetes</taxon>
        <taxon>Kitasatosporales</taxon>
        <taxon>Streptomycetaceae</taxon>
        <taxon>Streptomyces</taxon>
    </lineage>
</organism>
<evidence type="ECO:0000313" key="2">
    <source>
        <dbReference type="EMBL" id="GGN45850.1"/>
    </source>
</evidence>
<proteinExistence type="predicted"/>
<name>A0A917XQL0_9ACTN</name>
<reference evidence="2" key="1">
    <citation type="journal article" date="2014" name="Int. J. Syst. Evol. Microbiol.">
        <title>Complete genome sequence of Corynebacterium casei LMG S-19264T (=DSM 44701T), isolated from a smear-ripened cheese.</title>
        <authorList>
            <consortium name="US DOE Joint Genome Institute (JGI-PGF)"/>
            <person name="Walter F."/>
            <person name="Albersmeier A."/>
            <person name="Kalinowski J."/>
            <person name="Ruckert C."/>
        </authorList>
    </citation>
    <scope>NUCLEOTIDE SEQUENCE</scope>
    <source>
        <strain evidence="2">CGMCC 4.7110</strain>
    </source>
</reference>
<gene>
    <name evidence="2" type="ORF">GCM10011578_098190</name>
</gene>
<dbReference type="AlphaFoldDB" id="A0A917XQL0"/>
<dbReference type="Proteomes" id="UP000653411">
    <property type="component" value="Unassembled WGS sequence"/>
</dbReference>
<dbReference type="EMBL" id="BMML01000049">
    <property type="protein sequence ID" value="GGN45850.1"/>
    <property type="molecule type" value="Genomic_DNA"/>
</dbReference>
<evidence type="ECO:0000313" key="3">
    <source>
        <dbReference type="Proteomes" id="UP000653411"/>
    </source>
</evidence>
<reference evidence="2" key="2">
    <citation type="submission" date="2020-09" db="EMBL/GenBank/DDBJ databases">
        <authorList>
            <person name="Sun Q."/>
            <person name="Zhou Y."/>
        </authorList>
    </citation>
    <scope>NUCLEOTIDE SEQUENCE</scope>
    <source>
        <strain evidence="2">CGMCC 4.7110</strain>
    </source>
</reference>
<protein>
    <submittedName>
        <fullName evidence="2">Uncharacterized protein</fullName>
    </submittedName>
</protein>
<keyword evidence="3" id="KW-1185">Reference proteome</keyword>
<evidence type="ECO:0000256" key="1">
    <source>
        <dbReference type="SAM" id="MobiDB-lite"/>
    </source>
</evidence>